<dbReference type="EMBL" id="LEKV01007445">
    <property type="protein sequence ID" value="KVG90369.1"/>
    <property type="molecule type" value="Genomic_DNA"/>
</dbReference>
<dbReference type="Gramene" id="KVG90369">
    <property type="protein sequence ID" value="KVG90369"/>
    <property type="gene ID" value="Ccrd_026115"/>
</dbReference>
<evidence type="ECO:0000313" key="2">
    <source>
        <dbReference type="Proteomes" id="UP000243975"/>
    </source>
</evidence>
<evidence type="ECO:0000313" key="1">
    <source>
        <dbReference type="EMBL" id="KVG90369.1"/>
    </source>
</evidence>
<dbReference type="Proteomes" id="UP000243975">
    <property type="component" value="Unassembled WGS sequence"/>
</dbReference>
<protein>
    <submittedName>
        <fullName evidence="1">Uncharacterized protein</fullName>
    </submittedName>
</protein>
<organism evidence="1 2">
    <name type="scientific">Cynara cardunculus var. scolymus</name>
    <name type="common">Globe artichoke</name>
    <name type="synonym">Cynara scolymus</name>
    <dbReference type="NCBI Taxonomy" id="59895"/>
    <lineage>
        <taxon>Eukaryota</taxon>
        <taxon>Viridiplantae</taxon>
        <taxon>Streptophyta</taxon>
        <taxon>Embryophyta</taxon>
        <taxon>Tracheophyta</taxon>
        <taxon>Spermatophyta</taxon>
        <taxon>Magnoliopsida</taxon>
        <taxon>eudicotyledons</taxon>
        <taxon>Gunneridae</taxon>
        <taxon>Pentapetalae</taxon>
        <taxon>asterids</taxon>
        <taxon>campanulids</taxon>
        <taxon>Asterales</taxon>
        <taxon>Asteraceae</taxon>
        <taxon>Carduoideae</taxon>
        <taxon>Cardueae</taxon>
        <taxon>Carduinae</taxon>
        <taxon>Cynara</taxon>
    </lineage>
</organism>
<name>A0A118I802_CYNCS</name>
<dbReference type="AlphaFoldDB" id="A0A118I802"/>
<accession>A0A118I802</accession>
<sequence length="56" mass="6620">MAANSRVSIQSPLSKIRVQIILFESRRDRHHCQGFESAIYVDQENDQAIYTERQRK</sequence>
<keyword evidence="2" id="KW-1185">Reference proteome</keyword>
<reference evidence="1 2" key="1">
    <citation type="journal article" date="2016" name="Sci. Rep.">
        <title>The genome sequence of the outbreeding globe artichoke constructed de novo incorporating a phase-aware low-pass sequencing strategy of F1 progeny.</title>
        <authorList>
            <person name="Scaglione D."/>
            <person name="Reyes-Chin-Wo S."/>
            <person name="Acquadro A."/>
            <person name="Froenicke L."/>
            <person name="Portis E."/>
            <person name="Beitel C."/>
            <person name="Tirone M."/>
            <person name="Mauro R."/>
            <person name="Lo Monaco A."/>
            <person name="Mauromicale G."/>
            <person name="Faccioli P."/>
            <person name="Cattivelli L."/>
            <person name="Rieseberg L."/>
            <person name="Michelmore R."/>
            <person name="Lanteri S."/>
        </authorList>
    </citation>
    <scope>NUCLEOTIDE SEQUENCE [LARGE SCALE GENOMIC DNA]</scope>
    <source>
        <strain evidence="1">2C</strain>
    </source>
</reference>
<proteinExistence type="predicted"/>
<gene>
    <name evidence="1" type="ORF">Ccrd_026115</name>
</gene>
<comment type="caution">
    <text evidence="1">The sequence shown here is derived from an EMBL/GenBank/DDBJ whole genome shotgun (WGS) entry which is preliminary data.</text>
</comment>